<evidence type="ECO:0000313" key="2">
    <source>
        <dbReference type="EMBL" id="AWA30889.1"/>
    </source>
</evidence>
<evidence type="ECO:0000256" key="1">
    <source>
        <dbReference type="SAM" id="SignalP"/>
    </source>
</evidence>
<feature type="signal peptide" evidence="1">
    <location>
        <begin position="1"/>
        <end position="22"/>
    </location>
</feature>
<keyword evidence="3" id="KW-1185">Reference proteome</keyword>
<gene>
    <name evidence="2" type="ORF">HYN48_12820</name>
</gene>
<keyword evidence="1" id="KW-0732">Signal</keyword>
<proteinExistence type="predicted"/>
<dbReference type="KEGG" id="fmg:HYN48_12820"/>
<feature type="chain" id="PRO_5015583402" evidence="1">
    <location>
        <begin position="23"/>
        <end position="213"/>
    </location>
</feature>
<dbReference type="EMBL" id="CP028811">
    <property type="protein sequence ID" value="AWA30889.1"/>
    <property type="molecule type" value="Genomic_DNA"/>
</dbReference>
<accession>A0A2S0RH94</accession>
<protein>
    <submittedName>
        <fullName evidence="2">Uncharacterized protein</fullName>
    </submittedName>
</protein>
<sequence length="213" mass="23794">MSKYVMKARFTILFAALCLSCAHTEKYMAPGKSETIVATLPTTTVKPEWLITPGVAIGLTAIEDDTSKLEMLGTPDQSDAAMGKAWMTWYGKKTDSMRDELNIYTTYKDNELKEKVVRQIRVTSAEFKTKNGISTESAFAEIMQAYPRLQTVAKYDNSDTKIETTIYDDVASGIAFEINNPFGKSRCAAIIVHPKGKKVTDEYIYPNPYTIVL</sequence>
<dbReference type="AlphaFoldDB" id="A0A2S0RH94"/>
<reference evidence="2 3" key="1">
    <citation type="submission" date="2018-04" db="EMBL/GenBank/DDBJ databases">
        <title>Genome sequencing of Flavobacterium sp. HYN0048.</title>
        <authorList>
            <person name="Yi H."/>
            <person name="Baek C."/>
        </authorList>
    </citation>
    <scope>NUCLEOTIDE SEQUENCE [LARGE SCALE GENOMIC DNA]</scope>
    <source>
        <strain evidence="2 3">HYN0048</strain>
    </source>
</reference>
<evidence type="ECO:0000313" key="3">
    <source>
        <dbReference type="Proteomes" id="UP000244193"/>
    </source>
</evidence>
<dbReference type="Proteomes" id="UP000244193">
    <property type="component" value="Chromosome"/>
</dbReference>
<name>A0A2S0RH94_9FLAO</name>
<organism evidence="2 3">
    <name type="scientific">Flavobacterium magnum</name>
    <dbReference type="NCBI Taxonomy" id="2162713"/>
    <lineage>
        <taxon>Bacteria</taxon>
        <taxon>Pseudomonadati</taxon>
        <taxon>Bacteroidota</taxon>
        <taxon>Flavobacteriia</taxon>
        <taxon>Flavobacteriales</taxon>
        <taxon>Flavobacteriaceae</taxon>
        <taxon>Flavobacterium</taxon>
    </lineage>
</organism>